<dbReference type="Pfam" id="PF00072">
    <property type="entry name" value="Response_reg"/>
    <property type="match status" value="1"/>
</dbReference>
<dbReference type="PANTHER" id="PTHR48111:SF21">
    <property type="entry name" value="DNA-BINDING DUAL MASTER TRANSCRIPTIONAL REGULATOR RPAA"/>
    <property type="match status" value="1"/>
</dbReference>
<evidence type="ECO:0000256" key="1">
    <source>
        <dbReference type="ARBA" id="ARBA00022553"/>
    </source>
</evidence>
<dbReference type="EMBL" id="JBHFNT010000150">
    <property type="protein sequence ID" value="MFB2836439.1"/>
    <property type="molecule type" value="Genomic_DNA"/>
</dbReference>
<comment type="caution">
    <text evidence="6">Lacks conserved residue(s) required for the propagation of feature annotation.</text>
</comment>
<feature type="DNA-binding region" description="OmpR/PhoB-type" evidence="7">
    <location>
        <begin position="143"/>
        <end position="246"/>
    </location>
</feature>
<dbReference type="Proteomes" id="UP001576780">
    <property type="component" value="Unassembled WGS sequence"/>
</dbReference>
<dbReference type="RefSeq" id="WP_413278823.1">
    <property type="nucleotide sequence ID" value="NZ_JBHFNT010000150.1"/>
</dbReference>
<name>A0ABV4WMW6_9CYAN</name>
<keyword evidence="5" id="KW-0804">Transcription</keyword>
<evidence type="ECO:0000259" key="9">
    <source>
        <dbReference type="PROSITE" id="PS51755"/>
    </source>
</evidence>
<dbReference type="PROSITE" id="PS51755">
    <property type="entry name" value="OMPR_PHOB"/>
    <property type="match status" value="1"/>
</dbReference>
<evidence type="ECO:0000313" key="11">
    <source>
        <dbReference type="Proteomes" id="UP001576780"/>
    </source>
</evidence>
<gene>
    <name evidence="10" type="ORF">ACE1CA_18055</name>
</gene>
<keyword evidence="1" id="KW-0597">Phosphoprotein</keyword>
<evidence type="ECO:0000259" key="8">
    <source>
        <dbReference type="PROSITE" id="PS50110"/>
    </source>
</evidence>
<proteinExistence type="predicted"/>
<comment type="caution">
    <text evidence="10">The sequence shown here is derived from an EMBL/GenBank/DDBJ whole genome shotgun (WGS) entry which is preliminary data.</text>
</comment>
<dbReference type="CDD" id="cd00383">
    <property type="entry name" value="trans_reg_C"/>
    <property type="match status" value="1"/>
</dbReference>
<dbReference type="InterPro" id="IPR036388">
    <property type="entry name" value="WH-like_DNA-bd_sf"/>
</dbReference>
<evidence type="ECO:0000256" key="5">
    <source>
        <dbReference type="ARBA" id="ARBA00023163"/>
    </source>
</evidence>
<organism evidence="10 11">
    <name type="scientific">Floridaenema evergladense BLCC-F167</name>
    <dbReference type="NCBI Taxonomy" id="3153639"/>
    <lineage>
        <taxon>Bacteria</taxon>
        <taxon>Bacillati</taxon>
        <taxon>Cyanobacteriota</taxon>
        <taxon>Cyanophyceae</taxon>
        <taxon>Oscillatoriophycideae</taxon>
        <taxon>Aerosakkonematales</taxon>
        <taxon>Aerosakkonemataceae</taxon>
        <taxon>Floridanema</taxon>
        <taxon>Floridanema evergladense</taxon>
    </lineage>
</organism>
<dbReference type="PROSITE" id="PS50110">
    <property type="entry name" value="RESPONSE_REGULATORY"/>
    <property type="match status" value="1"/>
</dbReference>
<evidence type="ECO:0000256" key="2">
    <source>
        <dbReference type="ARBA" id="ARBA00023012"/>
    </source>
</evidence>
<evidence type="ECO:0000256" key="7">
    <source>
        <dbReference type="PROSITE-ProRule" id="PRU01091"/>
    </source>
</evidence>
<dbReference type="Gene3D" id="3.40.50.2300">
    <property type="match status" value="1"/>
</dbReference>
<feature type="domain" description="Response regulatory" evidence="8">
    <location>
        <begin position="9"/>
        <end position="122"/>
    </location>
</feature>
<dbReference type="InterPro" id="IPR001789">
    <property type="entry name" value="Sig_transdc_resp-reg_receiver"/>
</dbReference>
<keyword evidence="4 7" id="KW-0238">DNA-binding</keyword>
<dbReference type="CDD" id="cd17574">
    <property type="entry name" value="REC_OmpR"/>
    <property type="match status" value="1"/>
</dbReference>
<dbReference type="Pfam" id="PF00486">
    <property type="entry name" value="Trans_reg_C"/>
    <property type="match status" value="1"/>
</dbReference>
<feature type="domain" description="OmpR/PhoB-type" evidence="9">
    <location>
        <begin position="143"/>
        <end position="246"/>
    </location>
</feature>
<dbReference type="InterPro" id="IPR011006">
    <property type="entry name" value="CheY-like_superfamily"/>
</dbReference>
<keyword evidence="11" id="KW-1185">Reference proteome</keyword>
<dbReference type="SUPFAM" id="SSF52172">
    <property type="entry name" value="CheY-like"/>
    <property type="match status" value="1"/>
</dbReference>
<evidence type="ECO:0000256" key="3">
    <source>
        <dbReference type="ARBA" id="ARBA00023015"/>
    </source>
</evidence>
<dbReference type="SMART" id="SM00448">
    <property type="entry name" value="REC"/>
    <property type="match status" value="1"/>
</dbReference>
<keyword evidence="3" id="KW-0805">Transcription regulation</keyword>
<dbReference type="PANTHER" id="PTHR48111">
    <property type="entry name" value="REGULATOR OF RPOS"/>
    <property type="match status" value="1"/>
</dbReference>
<evidence type="ECO:0000256" key="6">
    <source>
        <dbReference type="PROSITE-ProRule" id="PRU00169"/>
    </source>
</evidence>
<reference evidence="10 11" key="1">
    <citation type="submission" date="2024-09" db="EMBL/GenBank/DDBJ databases">
        <title>Floridaenema gen nov. (Aerosakkonemataceae, Aerosakkonematales ord. nov., Cyanobacteria) from benthic tropical and subtropical fresh waters, with the description of four new species.</title>
        <authorList>
            <person name="Moretto J.A."/>
            <person name="Berthold D.E."/>
            <person name="Lefler F.W."/>
            <person name="Huang I.-S."/>
            <person name="Laughinghouse H. IV."/>
        </authorList>
    </citation>
    <scope>NUCLEOTIDE SEQUENCE [LARGE SCALE GENOMIC DNA]</scope>
    <source>
        <strain evidence="10 11">BLCC-F167</strain>
    </source>
</reference>
<dbReference type="Gene3D" id="1.10.10.10">
    <property type="entry name" value="Winged helix-like DNA-binding domain superfamily/Winged helix DNA-binding domain"/>
    <property type="match status" value="1"/>
</dbReference>
<dbReference type="InterPro" id="IPR039420">
    <property type="entry name" value="WalR-like"/>
</dbReference>
<dbReference type="SMART" id="SM00862">
    <property type="entry name" value="Trans_reg_C"/>
    <property type="match status" value="1"/>
</dbReference>
<protein>
    <submittedName>
        <fullName evidence="10">Response regulator transcription factor</fullName>
    </submittedName>
</protein>
<evidence type="ECO:0000313" key="10">
    <source>
        <dbReference type="EMBL" id="MFB2836439.1"/>
    </source>
</evidence>
<dbReference type="InterPro" id="IPR001867">
    <property type="entry name" value="OmpR/PhoB-type_DNA-bd"/>
</dbReference>
<evidence type="ECO:0000256" key="4">
    <source>
        <dbReference type="ARBA" id="ARBA00023125"/>
    </source>
</evidence>
<keyword evidence="2" id="KW-0902">Two-component regulatory system</keyword>
<accession>A0ABV4WMW6</accession>
<sequence>MQDDVASKKILIVEDDPGTRNLIHKFLKQSKQNYQIESVTDGTTALAVFEQFQPDLVILSVTLPDITGIELCQQMKSRRDIKVMLLTSLHTKSLYAGFELADAHLTKPFYIQVLENQVEALLRQAETSTHAAKSQTSTHAAKSQTLVLENIVIDPESWEVTLNDQVINLTPLEFDILYFLATHPCRVWRRKELMREVLGYEHREIDGAEDRVVDIHIAQIRKKIEQDFRQPKYIKTVHGVGYKFEIPEVSDER</sequence>